<proteinExistence type="predicted"/>
<evidence type="ECO:0000313" key="1">
    <source>
        <dbReference type="EMBL" id="SVB65513.1"/>
    </source>
</evidence>
<dbReference type="Pfam" id="PF05721">
    <property type="entry name" value="PhyH"/>
    <property type="match status" value="1"/>
</dbReference>
<dbReference type="PANTHER" id="PTHR20883">
    <property type="entry name" value="PHYTANOYL-COA DIOXYGENASE DOMAIN CONTAINING 1"/>
    <property type="match status" value="1"/>
</dbReference>
<reference evidence="1" key="1">
    <citation type="submission" date="2018-05" db="EMBL/GenBank/DDBJ databases">
        <authorList>
            <person name="Lanie J.A."/>
            <person name="Ng W.-L."/>
            <person name="Kazmierczak K.M."/>
            <person name="Andrzejewski T.M."/>
            <person name="Davidsen T.M."/>
            <person name="Wayne K.J."/>
            <person name="Tettelin H."/>
            <person name="Glass J.I."/>
            <person name="Rusch D."/>
            <person name="Podicherti R."/>
            <person name="Tsui H.-C.T."/>
            <person name="Winkler M.E."/>
        </authorList>
    </citation>
    <scope>NUCLEOTIDE SEQUENCE</scope>
</reference>
<dbReference type="PANTHER" id="PTHR20883:SF49">
    <property type="entry name" value="PHYTANOYL-COA DIOXYGENASE"/>
    <property type="match status" value="1"/>
</dbReference>
<dbReference type="EMBL" id="UINC01051396">
    <property type="protein sequence ID" value="SVB65513.1"/>
    <property type="molecule type" value="Genomic_DNA"/>
</dbReference>
<name>A0A382FTE5_9ZZZZ</name>
<gene>
    <name evidence="1" type="ORF">METZ01_LOCUS218367</name>
</gene>
<evidence type="ECO:0008006" key="2">
    <source>
        <dbReference type="Google" id="ProtNLM"/>
    </source>
</evidence>
<accession>A0A382FTE5</accession>
<dbReference type="Gene3D" id="2.60.120.620">
    <property type="entry name" value="q2cbj1_9rhob like domain"/>
    <property type="match status" value="1"/>
</dbReference>
<dbReference type="SUPFAM" id="SSF51197">
    <property type="entry name" value="Clavaminate synthase-like"/>
    <property type="match status" value="1"/>
</dbReference>
<dbReference type="InterPro" id="IPR008775">
    <property type="entry name" value="Phytyl_CoA_dOase-like"/>
</dbReference>
<organism evidence="1">
    <name type="scientific">marine metagenome</name>
    <dbReference type="NCBI Taxonomy" id="408172"/>
    <lineage>
        <taxon>unclassified sequences</taxon>
        <taxon>metagenomes</taxon>
        <taxon>ecological metagenomes</taxon>
    </lineage>
</organism>
<dbReference type="AlphaFoldDB" id="A0A382FTE5"/>
<sequence>MKANLQSKISDQQVKSFFNDGVVILRNVFDSEWISLLKNGIAKNLSEPGEGSRIWDRNRKGRFTLYDSDNWRRIKEYRKFVFESTTKEIAARLLNSRKVNFFFEAIFVRSEGVQFLTPWHQDEPFWSVEGFDTVSIWMPLVDVEKRSALAFVPGSHRWPNKFRQQDFGELNPDDQVDVDKVEFDDNWEPFPDIDSDREKYKVVSWDMAAGDCVAFNGRTIHGGSGQLAPGKELQVFNTQWLGDDVKVHFKSYGMDPDHSDKMRYSGMNSGDHVDASVYPAFNFP</sequence>
<protein>
    <recommendedName>
        <fullName evidence="2">Phytanoyl-CoA dioxygenase</fullName>
    </recommendedName>
</protein>